<gene>
    <name evidence="1" type="ORF">NT6N_26790</name>
</gene>
<organism evidence="1">
    <name type="scientific">Oceaniferula spumae</name>
    <dbReference type="NCBI Taxonomy" id="2979115"/>
    <lineage>
        <taxon>Bacteria</taxon>
        <taxon>Pseudomonadati</taxon>
        <taxon>Verrucomicrobiota</taxon>
        <taxon>Verrucomicrobiia</taxon>
        <taxon>Verrucomicrobiales</taxon>
        <taxon>Verrucomicrobiaceae</taxon>
        <taxon>Oceaniferula</taxon>
    </lineage>
</organism>
<sequence length="90" mass="10368">MWCIFTPFSSAHDTRFGLETHEVVHANLFGQPATFLDLVKTPDTSLCRERGVNLHTQSFTHTFIEDVQSAEPTLWFRTIDDSLPLFFFGF</sequence>
<dbReference type="KEGG" id="osu:NT6N_26790"/>
<dbReference type="EMBL" id="AP026866">
    <property type="protein sequence ID" value="BDS07639.1"/>
    <property type="molecule type" value="Genomic_DNA"/>
</dbReference>
<dbReference type="AlphaFoldDB" id="A0AAT9FP13"/>
<name>A0AAT9FP13_9BACT</name>
<reference evidence="1" key="1">
    <citation type="submission" date="2024-07" db="EMBL/GenBank/DDBJ databases">
        <title>Complete genome sequence of Verrucomicrobiaceae bacterium NT6N.</title>
        <authorList>
            <person name="Huang C."/>
            <person name="Takami H."/>
            <person name="Hamasaki K."/>
        </authorList>
    </citation>
    <scope>NUCLEOTIDE SEQUENCE</scope>
    <source>
        <strain evidence="1">NT6N</strain>
    </source>
</reference>
<protein>
    <submittedName>
        <fullName evidence="1">Uncharacterized protein</fullName>
    </submittedName>
</protein>
<proteinExistence type="predicted"/>
<accession>A0AAT9FP13</accession>
<evidence type="ECO:0000313" key="1">
    <source>
        <dbReference type="EMBL" id="BDS07639.1"/>
    </source>
</evidence>